<gene>
    <name evidence="2" type="ORF">O181_050515</name>
</gene>
<feature type="region of interest" description="Disordered" evidence="1">
    <location>
        <begin position="107"/>
        <end position="172"/>
    </location>
</feature>
<sequence>MSASTFEDFLESQEAEFTTIAVIRSEQLPGSRSGDIPLSVQELVSDGKLEVVERSSKIVDRDNELLPFIKEIFVSRKHTRASERLYINVFQRTSSKDKNLVERPKHVIGGSEEGVGPKKGQHPCGSSPSLHKLQEKGRKAPKTNPKVKQKSKWNKPYPQSYRVPKKERTSMDNVFNMERDFMGFKNKEEDIMNQHFPKKSLVQSLSLNLVSQ</sequence>
<keyword evidence="3" id="KW-1185">Reference proteome</keyword>
<evidence type="ECO:0000313" key="2">
    <source>
        <dbReference type="EMBL" id="MBW0510800.1"/>
    </source>
</evidence>
<dbReference type="AlphaFoldDB" id="A0A9Q3E175"/>
<organism evidence="2 3">
    <name type="scientific">Austropuccinia psidii MF-1</name>
    <dbReference type="NCBI Taxonomy" id="1389203"/>
    <lineage>
        <taxon>Eukaryota</taxon>
        <taxon>Fungi</taxon>
        <taxon>Dikarya</taxon>
        <taxon>Basidiomycota</taxon>
        <taxon>Pucciniomycotina</taxon>
        <taxon>Pucciniomycetes</taxon>
        <taxon>Pucciniales</taxon>
        <taxon>Sphaerophragmiaceae</taxon>
        <taxon>Austropuccinia</taxon>
    </lineage>
</organism>
<reference evidence="2" key="1">
    <citation type="submission" date="2021-03" db="EMBL/GenBank/DDBJ databases">
        <title>Draft genome sequence of rust myrtle Austropuccinia psidii MF-1, a brazilian biotype.</title>
        <authorList>
            <person name="Quecine M.C."/>
            <person name="Pachon D.M.R."/>
            <person name="Bonatelli M.L."/>
            <person name="Correr F.H."/>
            <person name="Franceschini L.M."/>
            <person name="Leite T.F."/>
            <person name="Margarido G.R.A."/>
            <person name="Almeida C.A."/>
            <person name="Ferrarezi J.A."/>
            <person name="Labate C.A."/>
        </authorList>
    </citation>
    <scope>NUCLEOTIDE SEQUENCE</scope>
    <source>
        <strain evidence="2">MF-1</strain>
    </source>
</reference>
<name>A0A9Q3E175_9BASI</name>
<dbReference type="Proteomes" id="UP000765509">
    <property type="component" value="Unassembled WGS sequence"/>
</dbReference>
<accession>A0A9Q3E175</accession>
<dbReference type="EMBL" id="AVOT02021770">
    <property type="protein sequence ID" value="MBW0510800.1"/>
    <property type="molecule type" value="Genomic_DNA"/>
</dbReference>
<evidence type="ECO:0000313" key="3">
    <source>
        <dbReference type="Proteomes" id="UP000765509"/>
    </source>
</evidence>
<feature type="compositionally biased region" description="Basic residues" evidence="1">
    <location>
        <begin position="139"/>
        <end position="153"/>
    </location>
</feature>
<protein>
    <submittedName>
        <fullName evidence="2">Uncharacterized protein</fullName>
    </submittedName>
</protein>
<comment type="caution">
    <text evidence="2">The sequence shown here is derived from an EMBL/GenBank/DDBJ whole genome shotgun (WGS) entry which is preliminary data.</text>
</comment>
<evidence type="ECO:0000256" key="1">
    <source>
        <dbReference type="SAM" id="MobiDB-lite"/>
    </source>
</evidence>
<proteinExistence type="predicted"/>